<feature type="compositionally biased region" description="Basic and acidic residues" evidence="11">
    <location>
        <begin position="42"/>
        <end position="54"/>
    </location>
</feature>
<evidence type="ECO:0000256" key="1">
    <source>
        <dbReference type="ARBA" id="ARBA00010140"/>
    </source>
</evidence>
<dbReference type="PROSITE" id="PS51192">
    <property type="entry name" value="HELICASE_ATP_BIND_1"/>
    <property type="match status" value="1"/>
</dbReference>
<dbReference type="InterPro" id="IPR001650">
    <property type="entry name" value="Helicase_C-like"/>
</dbReference>
<evidence type="ECO:0000256" key="11">
    <source>
        <dbReference type="SAM" id="MobiDB-lite"/>
    </source>
</evidence>
<evidence type="ECO:0000256" key="10">
    <source>
        <dbReference type="ARBA" id="ARBA00048988"/>
    </source>
</evidence>
<dbReference type="InterPro" id="IPR011545">
    <property type="entry name" value="DEAD/DEAH_box_helicase_dom"/>
</dbReference>
<dbReference type="GO" id="GO:0043138">
    <property type="term" value="F:3'-5' DNA helicase activity"/>
    <property type="evidence" value="ECO:0007669"/>
    <property type="project" value="UniProtKB-EC"/>
</dbReference>
<keyword evidence="4 14" id="KW-0347">Helicase</keyword>
<evidence type="ECO:0000259" key="12">
    <source>
        <dbReference type="PROSITE" id="PS51192"/>
    </source>
</evidence>
<evidence type="ECO:0000256" key="9">
    <source>
        <dbReference type="ARBA" id="ARBA00034808"/>
    </source>
</evidence>
<dbReference type="GO" id="GO:0016787">
    <property type="term" value="F:hydrolase activity"/>
    <property type="evidence" value="ECO:0007669"/>
    <property type="project" value="UniProtKB-KW"/>
</dbReference>
<dbReference type="InterPro" id="IPR036388">
    <property type="entry name" value="WH-like_DNA-bd_sf"/>
</dbReference>
<dbReference type="Pfam" id="PF02889">
    <property type="entry name" value="Sec63"/>
    <property type="match status" value="1"/>
</dbReference>
<feature type="region of interest" description="Disordered" evidence="11">
    <location>
        <begin position="147"/>
        <end position="275"/>
    </location>
</feature>
<dbReference type="SMART" id="SM00490">
    <property type="entry name" value="HELICc"/>
    <property type="match status" value="1"/>
</dbReference>
<proteinExistence type="inferred from homology"/>
<dbReference type="SMART" id="SM00487">
    <property type="entry name" value="DEXDc"/>
    <property type="match status" value="1"/>
</dbReference>
<dbReference type="RefSeq" id="XP_016582927.1">
    <property type="nucleotide sequence ID" value="XM_016731579.1"/>
</dbReference>
<feature type="domain" description="Helicase ATP-binding" evidence="12">
    <location>
        <begin position="328"/>
        <end position="502"/>
    </location>
</feature>
<feature type="region of interest" description="Disordered" evidence="11">
    <location>
        <begin position="1380"/>
        <end position="1434"/>
    </location>
</feature>
<evidence type="ECO:0000256" key="2">
    <source>
        <dbReference type="ARBA" id="ARBA00022741"/>
    </source>
</evidence>
<name>A0A0F2LWH8_SPOSC</name>
<dbReference type="InterPro" id="IPR014001">
    <property type="entry name" value="Helicase_ATP-bd"/>
</dbReference>
<feature type="domain" description="Helicase C-terminal" evidence="13">
    <location>
        <begin position="543"/>
        <end position="730"/>
    </location>
</feature>
<keyword evidence="5" id="KW-0067">ATP-binding</keyword>
<dbReference type="Gene3D" id="1.10.10.10">
    <property type="entry name" value="Winged helix-like DNA-binding domain superfamily/Winged helix DNA-binding domain"/>
    <property type="match status" value="1"/>
</dbReference>
<dbReference type="KEGG" id="ssck:SPSK_04816"/>
<evidence type="ECO:0000256" key="5">
    <source>
        <dbReference type="ARBA" id="ARBA00022840"/>
    </source>
</evidence>
<evidence type="ECO:0000256" key="7">
    <source>
        <dbReference type="ARBA" id="ARBA00023254"/>
    </source>
</evidence>
<dbReference type="Gene3D" id="1.10.3380.10">
    <property type="entry name" value="Sec63 N-terminal domain-like domain"/>
    <property type="match status" value="1"/>
</dbReference>
<dbReference type="CDD" id="cd18795">
    <property type="entry name" value="SF2_C_Ski2"/>
    <property type="match status" value="1"/>
</dbReference>
<reference evidence="14 15" key="2">
    <citation type="journal article" date="2015" name="Eukaryot. Cell">
        <title>Asexual propagation of a virulent clone complex in a human and feline outbreak of sporotrichosis.</title>
        <authorList>
            <person name="Teixeira Mde M."/>
            <person name="Rodrigues A.M."/>
            <person name="Tsui C.K."/>
            <person name="de Almeida L.G."/>
            <person name="Van Diepeningen A.D."/>
            <person name="van den Ende B.G."/>
            <person name="Fernandes G.F."/>
            <person name="Kano R."/>
            <person name="Hamelin R.C."/>
            <person name="Lopes-Bezerra L.M."/>
            <person name="Vasconcelos A.T."/>
            <person name="de Hoog S."/>
            <person name="de Camargo Z.P."/>
            <person name="Felipe M.S."/>
        </authorList>
    </citation>
    <scope>NUCLEOTIDE SEQUENCE [LARGE SCALE GENOMIC DNA]</scope>
    <source>
        <strain evidence="14 15">1099-18</strain>
    </source>
</reference>
<dbReference type="EC" id="5.6.2.4" evidence="9"/>
<dbReference type="InterPro" id="IPR052247">
    <property type="entry name" value="Meiotic_Crossover_Helicase"/>
</dbReference>
<keyword evidence="3" id="KW-0378">Hydrolase</keyword>
<dbReference type="InterPro" id="IPR004179">
    <property type="entry name" value="Sec63-dom"/>
</dbReference>
<evidence type="ECO:0000313" key="15">
    <source>
        <dbReference type="Proteomes" id="UP000033710"/>
    </source>
</evidence>
<evidence type="ECO:0000313" key="14">
    <source>
        <dbReference type="EMBL" id="KJR80251.1"/>
    </source>
</evidence>
<dbReference type="GO" id="GO:0005524">
    <property type="term" value="F:ATP binding"/>
    <property type="evidence" value="ECO:0007669"/>
    <property type="project" value="UniProtKB-KW"/>
</dbReference>
<comment type="caution">
    <text evidence="14">The sequence shown here is derived from an EMBL/GenBank/DDBJ whole genome shotgun (WGS) entry which is preliminary data.</text>
</comment>
<dbReference type="OrthoDB" id="5575at2759"/>
<dbReference type="InterPro" id="IPR057842">
    <property type="entry name" value="WH_MER3"/>
</dbReference>
<feature type="compositionally biased region" description="Polar residues" evidence="11">
    <location>
        <begin position="71"/>
        <end position="84"/>
    </location>
</feature>
<dbReference type="SUPFAM" id="SSF52540">
    <property type="entry name" value="P-loop containing nucleoside triphosphate hydrolases"/>
    <property type="match status" value="1"/>
</dbReference>
<organism evidence="14 15">
    <name type="scientific">Sporothrix schenckii 1099-18</name>
    <dbReference type="NCBI Taxonomy" id="1397361"/>
    <lineage>
        <taxon>Eukaryota</taxon>
        <taxon>Fungi</taxon>
        <taxon>Dikarya</taxon>
        <taxon>Ascomycota</taxon>
        <taxon>Pezizomycotina</taxon>
        <taxon>Sordariomycetes</taxon>
        <taxon>Sordariomycetidae</taxon>
        <taxon>Ophiostomatales</taxon>
        <taxon>Ophiostomataceae</taxon>
        <taxon>Sporothrix</taxon>
    </lineage>
</organism>
<keyword evidence="2" id="KW-0547">Nucleotide-binding</keyword>
<dbReference type="GO" id="GO:0003676">
    <property type="term" value="F:nucleic acid binding"/>
    <property type="evidence" value="ECO:0007669"/>
    <property type="project" value="InterPro"/>
</dbReference>
<reference evidence="14 15" key="1">
    <citation type="journal article" date="2014" name="BMC Genomics">
        <title>Comparative genomics of the major fungal agents of human and animal Sporotrichosis: Sporothrix schenckii and Sporothrix brasiliensis.</title>
        <authorList>
            <person name="Teixeira M.M."/>
            <person name="de Almeida L.G."/>
            <person name="Kubitschek-Barreira P."/>
            <person name="Alves F.L."/>
            <person name="Kioshima E.S."/>
            <person name="Abadio A.K."/>
            <person name="Fernandes L."/>
            <person name="Derengowski L.S."/>
            <person name="Ferreira K.S."/>
            <person name="Souza R.C."/>
            <person name="Ruiz J.C."/>
            <person name="de Andrade N.C."/>
            <person name="Paes H.C."/>
            <person name="Nicola A.M."/>
            <person name="Albuquerque P."/>
            <person name="Gerber A.L."/>
            <person name="Martins V.P."/>
            <person name="Peconick L.D."/>
            <person name="Neto A.V."/>
            <person name="Chaucanez C.B."/>
            <person name="Silva P.A."/>
            <person name="Cunha O.L."/>
            <person name="de Oliveira F.F."/>
            <person name="dos Santos T.C."/>
            <person name="Barros A.L."/>
            <person name="Soares M.A."/>
            <person name="de Oliveira L.M."/>
            <person name="Marini M.M."/>
            <person name="Villalobos-Duno H."/>
            <person name="Cunha M.M."/>
            <person name="de Hoog S."/>
            <person name="da Silveira J.F."/>
            <person name="Henrissat B."/>
            <person name="Nino-Vega G.A."/>
            <person name="Cisalpino P.S."/>
            <person name="Mora-Montes H.M."/>
            <person name="Almeida S.R."/>
            <person name="Stajich J.E."/>
            <person name="Lopes-Bezerra L.M."/>
            <person name="Vasconcelos A.T."/>
            <person name="Felipe M.S."/>
        </authorList>
    </citation>
    <scope>NUCLEOTIDE SEQUENCE [LARGE SCALE GENOMIC DNA]</scope>
    <source>
        <strain evidence="14 15">1099-18</strain>
    </source>
</reference>
<evidence type="ECO:0000256" key="8">
    <source>
        <dbReference type="ARBA" id="ARBA00034617"/>
    </source>
</evidence>
<protein>
    <recommendedName>
        <fullName evidence="9">DNA 3'-5' helicase</fullName>
        <ecNumber evidence="9">5.6.2.4</ecNumber>
    </recommendedName>
</protein>
<keyword evidence="6" id="KW-0413">Isomerase</keyword>
<comment type="catalytic activity">
    <reaction evidence="10">
        <text>ATP + H2O = ADP + phosphate + H(+)</text>
        <dbReference type="Rhea" id="RHEA:13065"/>
        <dbReference type="ChEBI" id="CHEBI:15377"/>
        <dbReference type="ChEBI" id="CHEBI:15378"/>
        <dbReference type="ChEBI" id="CHEBI:30616"/>
        <dbReference type="ChEBI" id="CHEBI:43474"/>
        <dbReference type="ChEBI" id="CHEBI:456216"/>
        <dbReference type="EC" id="5.6.2.4"/>
    </reaction>
</comment>
<dbReference type="Gene3D" id="3.40.50.300">
    <property type="entry name" value="P-loop containing nucleotide triphosphate hydrolases"/>
    <property type="match status" value="2"/>
</dbReference>
<dbReference type="PANTHER" id="PTHR47835">
    <property type="entry name" value="HFM1, ATP DEPENDENT DNA HELICASE HOMOLOG"/>
    <property type="match status" value="1"/>
</dbReference>
<dbReference type="SMART" id="SM00973">
    <property type="entry name" value="Sec63"/>
    <property type="match status" value="1"/>
</dbReference>
<comment type="similarity">
    <text evidence="1">Belongs to the helicase family. SKI2 subfamily.</text>
</comment>
<evidence type="ECO:0000256" key="3">
    <source>
        <dbReference type="ARBA" id="ARBA00022801"/>
    </source>
</evidence>
<evidence type="ECO:0000259" key="13">
    <source>
        <dbReference type="PROSITE" id="PS51194"/>
    </source>
</evidence>
<dbReference type="EMBL" id="AXCR01000012">
    <property type="protein sequence ID" value="KJR80251.1"/>
    <property type="molecule type" value="Genomic_DNA"/>
</dbReference>
<feature type="compositionally biased region" description="Polar residues" evidence="11">
    <location>
        <begin position="147"/>
        <end position="168"/>
    </location>
</feature>
<keyword evidence="7" id="KW-0469">Meiosis</keyword>
<evidence type="ECO:0000256" key="6">
    <source>
        <dbReference type="ARBA" id="ARBA00023235"/>
    </source>
</evidence>
<dbReference type="PROSITE" id="PS51194">
    <property type="entry name" value="HELICASE_CTER"/>
    <property type="match status" value="1"/>
</dbReference>
<dbReference type="Proteomes" id="UP000033710">
    <property type="component" value="Unassembled WGS sequence"/>
</dbReference>
<feature type="region of interest" description="Disordered" evidence="11">
    <location>
        <begin position="1"/>
        <end position="114"/>
    </location>
</feature>
<dbReference type="GeneID" id="27666856"/>
<dbReference type="Pfam" id="PF00271">
    <property type="entry name" value="Helicase_C"/>
    <property type="match status" value="1"/>
</dbReference>
<dbReference type="InterPro" id="IPR027417">
    <property type="entry name" value="P-loop_NTPase"/>
</dbReference>
<dbReference type="Pfam" id="PF00270">
    <property type="entry name" value="DEAD"/>
    <property type="match status" value="1"/>
</dbReference>
<sequence>MRRNRFPDYFGTGRSTEPVYGNWQEDYASRGPAFATGSRSTTVDRNDEYTRNDREDDELYPYVDQPVSRPMSVTETSRTPNPSRSFFRPNQLAQSGTRTAPKRAPASTVLTAPPAPKRQNFLRDFVYREPTSHNGQADVQIPRIQPQASTAVQTPRRQTIQSHNSLDQPGTPWSIRPTARPNWLRQPPQEPAESFHTPIYGYSSDGPQRQQQEFELEPDTGLEPQTYAPPVYNSYNRRSENHYKAPPTPAPPATFRQRSGQAQLMAPPTPRYSSPSPLAVVRAPIQPRNNPAPQVNGTELISPQAVDKRFQAIFPYEHFNAMQSRCFSSVYGSSYNVVVAAPTGSGKTVVFELAICKLLASRDKKDFKIVYLAPTKALCSERVRDWQNKFKPLGLQVAEFTGDTTPAEVRRARTASVIITTPEKWDSITRKWSDHDALLRTIKLVLIDEVHILKDPRGATLETVVSRMKTLGGEVRFVALSATISNSTDVAQWLGLTHTSPQVPAKAYVCGEEFRPVRLEKIVIGYNMGGGNEHSLDSILDDQLPDLVVKYAEGKPVLVFCFTRKSTESAATALAEYWGMCSAAQKPWPSPSVGIRSSARLQNLVNAGVAFHHGGLERHDRASIEAAFLRGHLSIVCCTSTLAVGVNLPCHTVILKGTLRYHNGKFSEYDECEVMQMIGRAGRPQFDTSAIAIILTRAENKEKYENIESGYQTVESTLHMNLIEHLNSEIVLGTITSLPKAVQWLKGTFLSVRLRQNPDHYKLTNETTLARTTDEQLQEICKAGIGRLAEVGLIQYLADSDTEFRGTPRGSAMSTYMVRFETMVMMLKLNSSVSMEELVNALCHASEFDELRIKSTERQGLRELNKSQDIPFKFKDNIMETWQKISVLIQVELARGVLPYQQRMALEARQAIERMQRLLESYIVCMIADNNGHAAKIGLDFSRSLLAKAWEGFPAQLCQVPDIGPANMKKLVDRQVTTVLVFADLGTVTIERFLSKNPPAAMKIADSLRAFPRLTLDGHVAMAPEGLRENNSRDSETKAKAVARVKFGCMNEGGVPRWRNKVPSATFLALTEEGRLLHIWQGKLLETKHETCDDIVGTMQSLQLPCVEVPRDELAVRSPPTASTRADSTAASNDFVRRGYQEERPVKRQKMLDYSMRTITIGNTTVDCVDLSAVDDVEDGRVQVPLSTNKQTQAQTTHHPVQYPRDPFAFEAVPTRQPRHCSGGGTQQDPLMLDDSGSDEYEDTFDASIFDDIELPPIKESPESTPFNSRHRPSDTKCKSSGIGPVKTSPADTILPTRKPSKVAAALAPPVFNMHHIDTLIENEVIPDSRRNSPQLDVVSSHDALATRDSSKLDGAVSATAVPQSLCFTNPGPQAVIADQPDSLPKGDEAMDTVAAEGPESELSLKVANAEPAERVEPAEPEEPTEPSWVHTSSSSIVDFLRGHVKFV</sequence>
<dbReference type="VEuPathDB" id="FungiDB:SPSK_04816"/>
<dbReference type="Pfam" id="PF23445">
    <property type="entry name" value="WHD_SNRNP200"/>
    <property type="match status" value="1"/>
</dbReference>
<feature type="region of interest" description="Disordered" evidence="11">
    <location>
        <begin position="1256"/>
        <end position="1295"/>
    </location>
</feature>
<dbReference type="SUPFAM" id="SSF158702">
    <property type="entry name" value="Sec63 N-terminal domain-like"/>
    <property type="match status" value="1"/>
</dbReference>
<dbReference type="GO" id="GO:0051321">
    <property type="term" value="P:meiotic cell cycle"/>
    <property type="evidence" value="ECO:0007669"/>
    <property type="project" value="UniProtKB-KW"/>
</dbReference>
<gene>
    <name evidence="14" type="ORF">SPSK_04816</name>
</gene>
<comment type="catalytic activity">
    <reaction evidence="8">
        <text>Couples ATP hydrolysis with the unwinding of duplex DNA by translocating in the 3'-5' direction.</text>
        <dbReference type="EC" id="5.6.2.4"/>
    </reaction>
</comment>
<evidence type="ECO:0000256" key="4">
    <source>
        <dbReference type="ARBA" id="ARBA00022806"/>
    </source>
</evidence>
<accession>A0A0F2LWH8</accession>
<dbReference type="FunFam" id="1.10.10.10:FF:000012">
    <property type="entry name" value="U5 small nuclear ribonucleoprotein helicase"/>
    <property type="match status" value="1"/>
</dbReference>
<dbReference type="PANTHER" id="PTHR47835:SF3">
    <property type="entry name" value="HELICASE FOR MEIOSIS 1"/>
    <property type="match status" value="1"/>
</dbReference>